<evidence type="ECO:0000313" key="2">
    <source>
        <dbReference type="Proteomes" id="UP000657385"/>
    </source>
</evidence>
<dbReference type="Proteomes" id="UP000657385">
    <property type="component" value="Unassembled WGS sequence"/>
</dbReference>
<sequence length="173" mass="18093">MAAVIVGLGVWWLLKSLADSWAPPDDHVAASDRRVCPQTSMNNDPLADATSHFELVLPRGATGVVFTATVGGLQGDSDLSLRFTTTAAGLASFLTASRISPPTPTTRVTDGDWTIFPSSSKPTGPCGLTPPVGPHMVYSQDQPDGPMGSSPRSVAVDMTDPAHPVVWVDALDI</sequence>
<gene>
    <name evidence="1" type="ORF">I2501_13380</name>
</gene>
<name>A0A931B8V6_9ACTN</name>
<dbReference type="AlphaFoldDB" id="A0A931B8V6"/>
<accession>A0A931B8V6</accession>
<evidence type="ECO:0000313" key="1">
    <source>
        <dbReference type="EMBL" id="MBF9069015.1"/>
    </source>
</evidence>
<reference evidence="1" key="1">
    <citation type="submission" date="2020-11" db="EMBL/GenBank/DDBJ databases">
        <title>Isolation and identification of active actinomycetes.</title>
        <authorList>
            <person name="Yu B."/>
        </authorList>
    </citation>
    <scope>NUCLEOTIDE SEQUENCE</scope>
    <source>
        <strain evidence="1">NEAU-YB345</strain>
    </source>
</reference>
<dbReference type="RefSeq" id="WP_196194200.1">
    <property type="nucleotide sequence ID" value="NZ_JADPRT010000005.1"/>
</dbReference>
<protein>
    <submittedName>
        <fullName evidence="1">Uncharacterized protein</fullName>
    </submittedName>
</protein>
<keyword evidence="2" id="KW-1185">Reference proteome</keyword>
<comment type="caution">
    <text evidence="1">The sequence shown here is derived from an EMBL/GenBank/DDBJ whole genome shotgun (WGS) entry which is preliminary data.</text>
</comment>
<proteinExistence type="predicted"/>
<organism evidence="1 2">
    <name type="scientific">Streptacidiphilus fuscans</name>
    <dbReference type="NCBI Taxonomy" id="2789292"/>
    <lineage>
        <taxon>Bacteria</taxon>
        <taxon>Bacillati</taxon>
        <taxon>Actinomycetota</taxon>
        <taxon>Actinomycetes</taxon>
        <taxon>Kitasatosporales</taxon>
        <taxon>Streptomycetaceae</taxon>
        <taxon>Streptacidiphilus</taxon>
    </lineage>
</organism>
<dbReference type="EMBL" id="JADPRT010000005">
    <property type="protein sequence ID" value="MBF9069015.1"/>
    <property type="molecule type" value="Genomic_DNA"/>
</dbReference>